<dbReference type="GO" id="GO:0003677">
    <property type="term" value="F:DNA binding"/>
    <property type="evidence" value="ECO:0007669"/>
    <property type="project" value="UniProtKB-KW"/>
</dbReference>
<name>A0A0H5LVR3_YERIN</name>
<proteinExistence type="predicted"/>
<evidence type="ECO:0000313" key="3">
    <source>
        <dbReference type="Proteomes" id="UP000043316"/>
    </source>
</evidence>
<dbReference type="CDD" id="cd00093">
    <property type="entry name" value="HTH_XRE"/>
    <property type="match status" value="1"/>
</dbReference>
<dbReference type="Gene3D" id="1.10.260.40">
    <property type="entry name" value="lambda repressor-like DNA-binding domains"/>
    <property type="match status" value="1"/>
</dbReference>
<organism evidence="2 3">
    <name type="scientific">Yersinia intermedia</name>
    <dbReference type="NCBI Taxonomy" id="631"/>
    <lineage>
        <taxon>Bacteria</taxon>
        <taxon>Pseudomonadati</taxon>
        <taxon>Pseudomonadota</taxon>
        <taxon>Gammaproteobacteria</taxon>
        <taxon>Enterobacterales</taxon>
        <taxon>Yersiniaceae</taxon>
        <taxon>Yersinia</taxon>
    </lineage>
</organism>
<dbReference type="SMART" id="SM00530">
    <property type="entry name" value="HTH_XRE"/>
    <property type="match status" value="1"/>
</dbReference>
<keyword evidence="2" id="KW-0238">DNA-binding</keyword>
<protein>
    <submittedName>
        <fullName evidence="2">Putative DNA-binding protein</fullName>
    </submittedName>
</protein>
<dbReference type="RefSeq" id="WP_019212129.1">
    <property type="nucleotide sequence ID" value="NZ_CWJI01000004.1"/>
</dbReference>
<evidence type="ECO:0000313" key="2">
    <source>
        <dbReference type="EMBL" id="CRY55243.1"/>
    </source>
</evidence>
<dbReference type="PROSITE" id="PS50943">
    <property type="entry name" value="HTH_CROC1"/>
    <property type="match status" value="1"/>
</dbReference>
<evidence type="ECO:0000259" key="1">
    <source>
        <dbReference type="PROSITE" id="PS50943"/>
    </source>
</evidence>
<dbReference type="InterPro" id="IPR001387">
    <property type="entry name" value="Cro/C1-type_HTH"/>
</dbReference>
<accession>A0A0H5LVR3</accession>
<dbReference type="EMBL" id="CWJI01000004">
    <property type="protein sequence ID" value="CRY55243.1"/>
    <property type="molecule type" value="Genomic_DNA"/>
</dbReference>
<dbReference type="AlphaFoldDB" id="A0A0H5LVR3"/>
<feature type="domain" description="HTH cro/C1-type" evidence="1">
    <location>
        <begin position="32"/>
        <end position="87"/>
    </location>
</feature>
<dbReference type="InterPro" id="IPR010982">
    <property type="entry name" value="Lambda_DNA-bd_dom_sf"/>
</dbReference>
<sequence>MKVKLSPLEREALLLELLGQFFGEQISAGELLRRLRKDMLNMTQDEFSTLVKISRRTLSDIETDKGSQTLSVLGKVFRPFGLKIGLLPRNQQVLKKMLENEFSALSSEDQSLK</sequence>
<dbReference type="GeneID" id="61816774"/>
<dbReference type="SUPFAM" id="SSF47413">
    <property type="entry name" value="lambda repressor-like DNA-binding domains"/>
    <property type="match status" value="1"/>
</dbReference>
<dbReference type="Proteomes" id="UP000043316">
    <property type="component" value="Unassembled WGS sequence"/>
</dbReference>
<reference evidence="3" key="1">
    <citation type="submission" date="2015-03" db="EMBL/GenBank/DDBJ databases">
        <authorList>
            <consortium name="Pathogen Informatics"/>
        </authorList>
    </citation>
    <scope>NUCLEOTIDE SEQUENCE [LARGE SCALE GENOMIC DNA]</scope>
    <source>
        <strain evidence="3">R148</strain>
    </source>
</reference>
<dbReference type="Pfam" id="PF01381">
    <property type="entry name" value="HTH_3"/>
    <property type="match status" value="1"/>
</dbReference>
<gene>
    <name evidence="2" type="ORF">ERS008476_02227</name>
</gene>